<dbReference type="Proteomes" id="UP001165289">
    <property type="component" value="Unassembled WGS sequence"/>
</dbReference>
<dbReference type="InterPro" id="IPR011011">
    <property type="entry name" value="Znf_FYVE_PHD"/>
</dbReference>
<evidence type="ECO:0000313" key="2">
    <source>
        <dbReference type="Proteomes" id="UP001165289"/>
    </source>
</evidence>
<dbReference type="GO" id="GO:0005765">
    <property type="term" value="C:lysosomal membrane"/>
    <property type="evidence" value="ECO:0007669"/>
    <property type="project" value="TreeGrafter"/>
</dbReference>
<dbReference type="AlphaFoldDB" id="A0AAV7KE35"/>
<dbReference type="GO" id="GO:0005813">
    <property type="term" value="C:centrosome"/>
    <property type="evidence" value="ECO:0007669"/>
    <property type="project" value="TreeGrafter"/>
</dbReference>
<proteinExistence type="predicted"/>
<keyword evidence="2" id="KW-1185">Reference proteome</keyword>
<gene>
    <name evidence="1" type="ORF">LOD99_14864</name>
</gene>
<organism evidence="1 2">
    <name type="scientific">Oopsacas minuta</name>
    <dbReference type="NCBI Taxonomy" id="111878"/>
    <lineage>
        <taxon>Eukaryota</taxon>
        <taxon>Metazoa</taxon>
        <taxon>Porifera</taxon>
        <taxon>Hexactinellida</taxon>
        <taxon>Hexasterophora</taxon>
        <taxon>Lyssacinosida</taxon>
        <taxon>Leucopsacidae</taxon>
        <taxon>Oopsacas</taxon>
    </lineage>
</organism>
<dbReference type="Gene3D" id="3.30.40.10">
    <property type="entry name" value="Zinc/RING finger domain, C3HC4 (zinc finger)"/>
    <property type="match status" value="1"/>
</dbReference>
<dbReference type="SUPFAM" id="SSF57903">
    <property type="entry name" value="FYVE/PHD zinc finger"/>
    <property type="match status" value="1"/>
</dbReference>
<dbReference type="PANTHER" id="PTHR46591">
    <property type="entry name" value="ZINC FINGER FYVE DOMAIN-CONTAINING PROTEIN 26"/>
    <property type="match status" value="1"/>
</dbReference>
<dbReference type="EMBL" id="JAKMXF010000066">
    <property type="protein sequence ID" value="KAI6659190.1"/>
    <property type="molecule type" value="Genomic_DNA"/>
</dbReference>
<evidence type="ECO:0000313" key="1">
    <source>
        <dbReference type="EMBL" id="KAI6659190.1"/>
    </source>
</evidence>
<dbReference type="InterPro" id="IPR013083">
    <property type="entry name" value="Znf_RING/FYVE/PHD"/>
</dbReference>
<sequence length="535" mass="62339">MMWRDVRKCGKVVCKDCSPNKYHVDGYQGLVRVCISCHKTYYSKPSPDVQDSGLKMKGHKKSNSLSSSFIEREHPDALFKPRHSYFWELNRNNREKNNKLRSDFYFEQAPNPDLCINIAMLHSDNDKTAIFLLDLAVKLSEKLKEVFDSTEVDCIYVVDMMKKLLNKSKLLFSTTESAEGVNKCDLYLDRIGLIQSIISKQDSEIIIPSLPQLSDTEETRYLRDTLIRYSYWHLALDISTKCVLDTLSVWVSWGLSCLKDGRYEAAREKFKHCLQPIGDTAQQQVPSQQNQSLITQIVEQIENSVLSIWNPDEILQSLRKDNILLLNSIIDSENKSTNATHMNQLQFEEVQYYLKTYGSQKQTLEFLIKYKMVKKACLYVQAQNCTSETFRDGLLIPCMKQGLWEDLKKDIITNDPTLRYWSFFFKESCDYFTKRNLYNIAYELQNFIKDHIDAAKTCILFYQSQKPNEPLVTYKILHSRLRFLEDAKKHLLQAVDSKTRVQLRVYYSIITLVGMIKVIQISFQHVLQLLVLLVA</sequence>
<dbReference type="PANTHER" id="PTHR46591:SF1">
    <property type="entry name" value="ZINC FINGER FYVE DOMAIN-CONTAINING PROTEIN 26"/>
    <property type="match status" value="1"/>
</dbReference>
<name>A0AAV7KE35_9METZ</name>
<reference evidence="1 2" key="1">
    <citation type="journal article" date="2023" name="BMC Biol.">
        <title>The compact genome of the sponge Oopsacas minuta (Hexactinellida) is lacking key metazoan core genes.</title>
        <authorList>
            <person name="Santini S."/>
            <person name="Schenkelaars Q."/>
            <person name="Jourda C."/>
            <person name="Duchesne M."/>
            <person name="Belahbib H."/>
            <person name="Rocher C."/>
            <person name="Selva M."/>
            <person name="Riesgo A."/>
            <person name="Vervoort M."/>
            <person name="Leys S.P."/>
            <person name="Kodjabachian L."/>
            <person name="Le Bivic A."/>
            <person name="Borchiellini C."/>
            <person name="Claverie J.M."/>
            <person name="Renard E."/>
        </authorList>
    </citation>
    <scope>NUCLEOTIDE SEQUENCE [LARGE SCALE GENOMIC DNA]</scope>
    <source>
        <strain evidence="1">SPO-2</strain>
    </source>
</reference>
<dbReference type="GO" id="GO:0030496">
    <property type="term" value="C:midbody"/>
    <property type="evidence" value="ECO:0007669"/>
    <property type="project" value="TreeGrafter"/>
</dbReference>
<dbReference type="GO" id="GO:0032266">
    <property type="term" value="F:phosphatidylinositol-3-phosphate binding"/>
    <property type="evidence" value="ECO:0007669"/>
    <property type="project" value="InterPro"/>
</dbReference>
<comment type="caution">
    <text evidence="1">The sequence shown here is derived from an EMBL/GenBank/DDBJ whole genome shotgun (WGS) entry which is preliminary data.</text>
</comment>
<protein>
    <submittedName>
        <fullName evidence="1">Zinc finger FYVE domain-containing protein 26-like</fullName>
    </submittedName>
</protein>
<dbReference type="GO" id="GO:0032465">
    <property type="term" value="P:regulation of cytokinesis"/>
    <property type="evidence" value="ECO:0007669"/>
    <property type="project" value="TreeGrafter"/>
</dbReference>
<accession>A0AAV7KE35</accession>
<dbReference type="GO" id="GO:0000281">
    <property type="term" value="P:mitotic cytokinesis"/>
    <property type="evidence" value="ECO:0007669"/>
    <property type="project" value="InterPro"/>
</dbReference>
<dbReference type="GO" id="GO:0000724">
    <property type="term" value="P:double-strand break repair via homologous recombination"/>
    <property type="evidence" value="ECO:0007669"/>
    <property type="project" value="InterPro"/>
</dbReference>
<dbReference type="InterPro" id="IPR028730">
    <property type="entry name" value="ZFYVE26"/>
</dbReference>